<evidence type="ECO:0000256" key="10">
    <source>
        <dbReference type="ARBA" id="ARBA00023013"/>
    </source>
</evidence>
<dbReference type="Gene3D" id="4.10.365.10">
    <property type="entry name" value="p27"/>
    <property type="match status" value="1"/>
</dbReference>
<dbReference type="AlphaFoldDB" id="A0A6P7HGT9"/>
<dbReference type="InParanoid" id="A0A6P7HGT9"/>
<evidence type="ECO:0000256" key="15">
    <source>
        <dbReference type="ARBA" id="ARBA00045727"/>
    </source>
</evidence>
<evidence type="ECO:0000256" key="3">
    <source>
        <dbReference type="ARBA" id="ARBA00004496"/>
    </source>
</evidence>
<dbReference type="CTD" id="402862"/>
<dbReference type="Proteomes" id="UP000515145">
    <property type="component" value="Chromosome 2"/>
</dbReference>
<proteinExistence type="inferred from homology"/>
<dbReference type="InterPro" id="IPR044898">
    <property type="entry name" value="CDI_dom_sf"/>
</dbReference>
<evidence type="ECO:0000256" key="14">
    <source>
        <dbReference type="ARBA" id="ARBA00031925"/>
    </source>
</evidence>
<feature type="compositionally biased region" description="Basic and acidic residues" evidence="16">
    <location>
        <begin position="101"/>
        <end position="113"/>
    </location>
</feature>
<dbReference type="InterPro" id="IPR003175">
    <property type="entry name" value="CDI_dom"/>
</dbReference>
<comment type="subcellular location">
    <subcellularLocation>
        <location evidence="3">Cytoplasm</location>
    </subcellularLocation>
    <subcellularLocation>
        <location evidence="2">Endosome</location>
    </subcellularLocation>
    <subcellularLocation>
        <location evidence="1">Nucleus</location>
    </subcellularLocation>
</comment>
<dbReference type="GO" id="GO:0045930">
    <property type="term" value="P:negative regulation of mitotic cell cycle"/>
    <property type="evidence" value="ECO:0007669"/>
    <property type="project" value="TreeGrafter"/>
</dbReference>
<feature type="compositionally biased region" description="Basic and acidic residues" evidence="16">
    <location>
        <begin position="147"/>
        <end position="157"/>
    </location>
</feature>
<keyword evidence="12" id="KW-0131">Cell cycle</keyword>
<keyword evidence="11" id="KW-0539">Nucleus</keyword>
<feature type="region of interest" description="Disordered" evidence="16">
    <location>
        <begin position="1"/>
        <end position="43"/>
    </location>
</feature>
<dbReference type="Pfam" id="PF02234">
    <property type="entry name" value="CDI"/>
    <property type="match status" value="1"/>
</dbReference>
<evidence type="ECO:0000313" key="19">
    <source>
        <dbReference type="RefSeq" id="XP_028253198.1"/>
    </source>
</evidence>
<sequence>MCNKMSDVRLSNASPTVERVDARQPDNVRPPVRRNLFGTPDPEEIRRCLQASVQGDVEAFEERYNYDPVNERPLSPRNYVWQEDRDAPEFYRRQPHRRQRPRAEVDSPESRLEGEEEEVQGGERRAAPPPDRSASRKRHSADSGRCSSEHWSKRLHTDDDDDDDEGPSKGAGSQALTVAAAAEDEEEKKRPSRPEDCAEVQ</sequence>
<dbReference type="GO" id="GO:0000082">
    <property type="term" value="P:G1/S transition of mitotic cell cycle"/>
    <property type="evidence" value="ECO:0007669"/>
    <property type="project" value="TreeGrafter"/>
</dbReference>
<evidence type="ECO:0000256" key="1">
    <source>
        <dbReference type="ARBA" id="ARBA00004123"/>
    </source>
</evidence>
<dbReference type="PANTHER" id="PTHR10265">
    <property type="entry name" value="CYCLIN-DEPENDENT KINASE INHIBITOR 1"/>
    <property type="match status" value="1"/>
</dbReference>
<name>A0A6P7HGT9_9TELE</name>
<dbReference type="GeneID" id="114428728"/>
<evidence type="ECO:0000256" key="11">
    <source>
        <dbReference type="ARBA" id="ARBA00023242"/>
    </source>
</evidence>
<keyword evidence="9" id="KW-0832">Ubl conjugation</keyword>
<dbReference type="PANTHER" id="PTHR10265:SF9">
    <property type="entry name" value="CYCLIN-DEPENDENT KINASE INHIBITOR 1B"/>
    <property type="match status" value="1"/>
</dbReference>
<evidence type="ECO:0000256" key="4">
    <source>
        <dbReference type="ARBA" id="ARBA00006726"/>
    </source>
</evidence>
<comment type="function">
    <text evidence="15">Important regulator of cell cycle progression. Inhibits the kinase activity of CDK2 bound to cyclin A, but has little inhibitory activity on CDK2 bound to SPDYA. Involved in G1 arrest. Potent inhibitor of cyclin E- and cyclin A-CDK2 complexes. Forms a complex with cyclin type D-CDK4 complexes and is involved in the assembly, stability, and modulation of CCND1-CDK4 complex activation. Acts either as an inhibitor or an activator of cyclin type D-CDK4 complexes depending on its phosphorylation state and/or stoichometry.</text>
</comment>
<comment type="similarity">
    <text evidence="4">Belongs to the CDI family.</text>
</comment>
<dbReference type="GO" id="GO:0005634">
    <property type="term" value="C:nucleus"/>
    <property type="evidence" value="ECO:0007669"/>
    <property type="project" value="UniProtKB-SubCell"/>
</dbReference>
<evidence type="ECO:0000256" key="7">
    <source>
        <dbReference type="ARBA" id="ARBA00022553"/>
    </source>
</evidence>
<dbReference type="OrthoDB" id="6373236at2759"/>
<evidence type="ECO:0000313" key="18">
    <source>
        <dbReference type="Proteomes" id="UP000515145"/>
    </source>
</evidence>
<dbReference type="GO" id="GO:0008285">
    <property type="term" value="P:negative regulation of cell population proliferation"/>
    <property type="evidence" value="ECO:0007669"/>
    <property type="project" value="TreeGrafter"/>
</dbReference>
<organism evidence="18 19">
    <name type="scientific">Parambassis ranga</name>
    <name type="common">Indian glassy fish</name>
    <dbReference type="NCBI Taxonomy" id="210632"/>
    <lineage>
        <taxon>Eukaryota</taxon>
        <taxon>Metazoa</taxon>
        <taxon>Chordata</taxon>
        <taxon>Craniata</taxon>
        <taxon>Vertebrata</taxon>
        <taxon>Euteleostomi</taxon>
        <taxon>Actinopterygii</taxon>
        <taxon>Neopterygii</taxon>
        <taxon>Teleostei</taxon>
        <taxon>Neoteleostei</taxon>
        <taxon>Acanthomorphata</taxon>
        <taxon>Ovalentaria</taxon>
        <taxon>Ambassidae</taxon>
        <taxon>Parambassis</taxon>
    </lineage>
</organism>
<dbReference type="RefSeq" id="XP_028253198.1">
    <property type="nucleotide sequence ID" value="XM_028397397.1"/>
</dbReference>
<evidence type="ECO:0000256" key="16">
    <source>
        <dbReference type="SAM" id="MobiDB-lite"/>
    </source>
</evidence>
<dbReference type="GO" id="GO:0005768">
    <property type="term" value="C:endosome"/>
    <property type="evidence" value="ECO:0007669"/>
    <property type="project" value="UniProtKB-SubCell"/>
</dbReference>
<keyword evidence="7" id="KW-0597">Phosphoprotein</keyword>
<protein>
    <recommendedName>
        <fullName evidence="5">Cyclin-dependent kinase inhibitor 1B</fullName>
    </recommendedName>
    <alternativeName>
        <fullName evidence="14">Cyclin-dependent kinase inhibitor p27</fullName>
    </alternativeName>
    <alternativeName>
        <fullName evidence="13">p27Kip1</fullName>
    </alternativeName>
</protein>
<keyword evidence="10 19" id="KW-0649">Protein kinase inhibitor</keyword>
<evidence type="ECO:0000256" key="13">
    <source>
        <dbReference type="ARBA" id="ARBA00031903"/>
    </source>
</evidence>
<evidence type="ECO:0000256" key="8">
    <source>
        <dbReference type="ARBA" id="ARBA00022753"/>
    </source>
</evidence>
<keyword evidence="18" id="KW-1185">Reference proteome</keyword>
<evidence type="ECO:0000256" key="6">
    <source>
        <dbReference type="ARBA" id="ARBA00022490"/>
    </source>
</evidence>
<feature type="domain" description="Cyclin-dependent kinase inhibitor" evidence="17">
    <location>
        <begin position="35"/>
        <end position="82"/>
    </location>
</feature>
<feature type="region of interest" description="Disordered" evidence="16">
    <location>
        <begin position="62"/>
        <end position="201"/>
    </location>
</feature>
<reference evidence="19" key="1">
    <citation type="submission" date="2025-08" db="UniProtKB">
        <authorList>
            <consortium name="RefSeq"/>
        </authorList>
    </citation>
    <scope>IDENTIFICATION</scope>
</reference>
<evidence type="ECO:0000256" key="2">
    <source>
        <dbReference type="ARBA" id="ARBA00004177"/>
    </source>
</evidence>
<dbReference type="GO" id="GO:0051087">
    <property type="term" value="F:protein-folding chaperone binding"/>
    <property type="evidence" value="ECO:0007669"/>
    <property type="project" value="TreeGrafter"/>
</dbReference>
<feature type="compositionally biased region" description="Basic and acidic residues" evidence="16">
    <location>
        <begin position="187"/>
        <end position="201"/>
    </location>
</feature>
<gene>
    <name evidence="19" type="primary">cdkn1ba</name>
</gene>
<dbReference type="GO" id="GO:0004861">
    <property type="term" value="F:cyclin-dependent protein serine/threonine kinase inhibitor activity"/>
    <property type="evidence" value="ECO:0007669"/>
    <property type="project" value="InterPro"/>
</dbReference>
<evidence type="ECO:0000256" key="9">
    <source>
        <dbReference type="ARBA" id="ARBA00022843"/>
    </source>
</evidence>
<evidence type="ECO:0000259" key="17">
    <source>
        <dbReference type="Pfam" id="PF02234"/>
    </source>
</evidence>
<keyword evidence="8" id="KW-0967">Endosome</keyword>
<feature type="compositionally biased region" description="Basic and acidic residues" evidence="16">
    <location>
        <begin position="82"/>
        <end position="92"/>
    </location>
</feature>
<keyword evidence="6" id="KW-0963">Cytoplasm</keyword>
<evidence type="ECO:0000256" key="12">
    <source>
        <dbReference type="ARBA" id="ARBA00023306"/>
    </source>
</evidence>
<evidence type="ECO:0000256" key="5">
    <source>
        <dbReference type="ARBA" id="ARBA00014547"/>
    </source>
</evidence>
<accession>A0A6P7HGT9</accession>